<gene>
    <name evidence="1" type="ORF">L2E82_27006</name>
</gene>
<dbReference type="Proteomes" id="UP001055811">
    <property type="component" value="Linkage Group LG05"/>
</dbReference>
<comment type="caution">
    <text evidence="1">The sequence shown here is derived from an EMBL/GenBank/DDBJ whole genome shotgun (WGS) entry which is preliminary data.</text>
</comment>
<evidence type="ECO:0000313" key="2">
    <source>
        <dbReference type="Proteomes" id="UP001055811"/>
    </source>
</evidence>
<accession>A0ACB9CS65</accession>
<keyword evidence="2" id="KW-1185">Reference proteome</keyword>
<dbReference type="EMBL" id="CM042013">
    <property type="protein sequence ID" value="KAI3737013.1"/>
    <property type="molecule type" value="Genomic_DNA"/>
</dbReference>
<evidence type="ECO:0000313" key="1">
    <source>
        <dbReference type="EMBL" id="KAI3737013.1"/>
    </source>
</evidence>
<proteinExistence type="predicted"/>
<reference evidence="2" key="1">
    <citation type="journal article" date="2022" name="Mol. Ecol. Resour.">
        <title>The genomes of chicory, endive, great burdock and yacon provide insights into Asteraceae palaeo-polyploidization history and plant inulin production.</title>
        <authorList>
            <person name="Fan W."/>
            <person name="Wang S."/>
            <person name="Wang H."/>
            <person name="Wang A."/>
            <person name="Jiang F."/>
            <person name="Liu H."/>
            <person name="Zhao H."/>
            <person name="Xu D."/>
            <person name="Zhang Y."/>
        </authorList>
    </citation>
    <scope>NUCLEOTIDE SEQUENCE [LARGE SCALE GENOMIC DNA]</scope>
    <source>
        <strain evidence="2">cv. Punajuju</strain>
    </source>
</reference>
<sequence>MYERHLTWSPPKLGASVSEEWVTQTFGIRIPNLRPWFSNVWNSNPKAHVVASQARCLRKRRMGHSNVWNSNPKPTALVLVPGSQIQELSRKGMQLQLRKPLWVPIERNFHNELKIISNVQHGHLVRIIRYGSSLVVMSEDEGNRALDYPYPLYFRPSFFYIFSIFCNCLFLLPVSSYSPEHTTAEGSGYRHREIMGGSSSSIEACITHGPWGGSNGKEWVYMPESFIKKITIVHAGVIDRIRFQSDGETQTAIFGGNGGNKTDKICIDYPNEYLTAISGTIGEFGGCTVVMSLCFHTNQTRYGPYGSDDKGTRFSYDGKSGVIAGFHGLAGKYINAIGIYVIPKSLVSYRNLTHEDNSIHELCCKMSSMGMPREVGPWGVAGGKPWDDGVFSHVKQVRVYLSDSLKVICGIRFEYVKRDAKSVVAQMHGGTSRCKTEMVDVDGAKEYLTGISGFCGPVEGYDGLEGITSITFHTNKGKHGPYGQESGAHYAYFTSTASPGKIVGFHGFNGDFLTAIGVHMEYF</sequence>
<name>A0ACB9CS65_CICIN</name>
<protein>
    <submittedName>
        <fullName evidence="1">Uncharacterized protein</fullName>
    </submittedName>
</protein>
<organism evidence="1 2">
    <name type="scientific">Cichorium intybus</name>
    <name type="common">Chicory</name>
    <dbReference type="NCBI Taxonomy" id="13427"/>
    <lineage>
        <taxon>Eukaryota</taxon>
        <taxon>Viridiplantae</taxon>
        <taxon>Streptophyta</taxon>
        <taxon>Embryophyta</taxon>
        <taxon>Tracheophyta</taxon>
        <taxon>Spermatophyta</taxon>
        <taxon>Magnoliopsida</taxon>
        <taxon>eudicotyledons</taxon>
        <taxon>Gunneridae</taxon>
        <taxon>Pentapetalae</taxon>
        <taxon>asterids</taxon>
        <taxon>campanulids</taxon>
        <taxon>Asterales</taxon>
        <taxon>Asteraceae</taxon>
        <taxon>Cichorioideae</taxon>
        <taxon>Cichorieae</taxon>
        <taxon>Cichoriinae</taxon>
        <taxon>Cichorium</taxon>
    </lineage>
</organism>
<reference evidence="1 2" key="2">
    <citation type="journal article" date="2022" name="Mol. Ecol. Resour.">
        <title>The genomes of chicory, endive, great burdock and yacon provide insights into Asteraceae paleo-polyploidization history and plant inulin production.</title>
        <authorList>
            <person name="Fan W."/>
            <person name="Wang S."/>
            <person name="Wang H."/>
            <person name="Wang A."/>
            <person name="Jiang F."/>
            <person name="Liu H."/>
            <person name="Zhao H."/>
            <person name="Xu D."/>
            <person name="Zhang Y."/>
        </authorList>
    </citation>
    <scope>NUCLEOTIDE SEQUENCE [LARGE SCALE GENOMIC DNA]</scope>
    <source>
        <strain evidence="2">cv. Punajuju</strain>
        <tissue evidence="1">Leaves</tissue>
    </source>
</reference>